<evidence type="ECO:0000313" key="2">
    <source>
        <dbReference type="EMBL" id="ARS64963.1"/>
    </source>
</evidence>
<dbReference type="AlphaFoldDB" id="A0A2Z2HLX9"/>
<dbReference type="EMBL" id="CP021324">
    <property type="protein sequence ID" value="ARS64963.1"/>
    <property type="molecule type" value="Genomic_DNA"/>
</dbReference>
<keyword evidence="1" id="KW-0812">Transmembrane</keyword>
<gene>
    <name evidence="2" type="ORF">NMSP_1349</name>
</gene>
<keyword evidence="1" id="KW-1133">Transmembrane helix</keyword>
<dbReference type="Proteomes" id="UP000249949">
    <property type="component" value="Chromosome"/>
</dbReference>
<dbReference type="GeneID" id="32901797"/>
<keyword evidence="1" id="KW-0472">Membrane</keyword>
<evidence type="ECO:0000313" key="3">
    <source>
        <dbReference type="Proteomes" id="UP000249949"/>
    </source>
</evidence>
<protein>
    <submittedName>
        <fullName evidence="2">Uncharacterized protein</fullName>
    </submittedName>
</protein>
<feature type="transmembrane region" description="Helical" evidence="1">
    <location>
        <begin position="6"/>
        <end position="26"/>
    </location>
</feature>
<proteinExistence type="predicted"/>
<accession>A0A2Z2HLX9</accession>
<keyword evidence="3" id="KW-1185">Reference proteome</keyword>
<organism evidence="2 3">
    <name type="scientific">Candidatus Nitrosomarinus catalinensis</name>
    <dbReference type="NCBI Taxonomy" id="1898749"/>
    <lineage>
        <taxon>Archaea</taxon>
        <taxon>Nitrososphaerota</taxon>
        <taxon>Nitrososphaeria</taxon>
        <taxon>Nitrosopumilales</taxon>
        <taxon>Nitrosopumilaceae</taxon>
        <taxon>Candidatus Nitrosomarinus</taxon>
    </lineage>
</organism>
<reference evidence="2 3" key="1">
    <citation type="journal article" date="2017" name="Environ. Microbiol.">
        <title>Genome and epigenome of a novel marine Thaumarchaeota strain suggest viral infection, phosphorothioation DNA modification and multiple restriction systems.</title>
        <authorList>
            <person name="Ahlgren N.A."/>
            <person name="Chen Y."/>
            <person name="Needham D.M."/>
            <person name="Parada A.E."/>
            <person name="Sachdeva R."/>
            <person name="Trinh V."/>
            <person name="Chen T."/>
            <person name="Fuhrman J.A."/>
        </authorList>
    </citation>
    <scope>NUCLEOTIDE SEQUENCE [LARGE SCALE GENOMIC DNA]</scope>
    <source>
        <strain evidence="2 3">SPOT01</strain>
    </source>
</reference>
<name>A0A2Z2HLX9_9ARCH</name>
<dbReference type="OrthoDB" id="377540at2157"/>
<sequence length="142" mass="16564">MRTIGVVIAVVAVGIFIGIIATADYGDFVKERELRNLELSYYELQQKIKQCEDLSGYSQDTCKEELKRFEASHEKMIQRYEGFTGLEVYHMAKDGKNSLLQSNEFWDTYEQQLQNCREIWIGNEEQLNSCIQQVHVDLDIEN</sequence>
<evidence type="ECO:0000256" key="1">
    <source>
        <dbReference type="SAM" id="Phobius"/>
    </source>
</evidence>
<dbReference type="RefSeq" id="WP_086907996.1">
    <property type="nucleotide sequence ID" value="NZ_CP021324.1"/>
</dbReference>
<dbReference type="KEGG" id="nct:NMSP_1349"/>